<comment type="caution">
    <text evidence="2">The sequence shown here is derived from an EMBL/GenBank/DDBJ whole genome shotgun (WGS) entry which is preliminary data.</text>
</comment>
<evidence type="ECO:0000313" key="2">
    <source>
        <dbReference type="EMBL" id="MEB3034217.1"/>
    </source>
</evidence>
<name>A0ABU5Y1V4_9MYCO</name>
<gene>
    <name evidence="2" type="ORF">KV113_22005</name>
</gene>
<accession>A0ABU5Y1V4</accession>
<dbReference type="Pfam" id="PF13412">
    <property type="entry name" value="HTH_24"/>
    <property type="match status" value="1"/>
</dbReference>
<dbReference type="InterPro" id="IPR036390">
    <property type="entry name" value="WH_DNA-bd_sf"/>
</dbReference>
<dbReference type="EMBL" id="JAYJJU010000028">
    <property type="protein sequence ID" value="MEB3034217.1"/>
    <property type="molecule type" value="Genomic_DNA"/>
</dbReference>
<organism evidence="2 3">
    <name type="scientific">[Mycobacterium] nativiensis</name>
    <dbReference type="NCBI Taxonomy" id="2855503"/>
    <lineage>
        <taxon>Bacteria</taxon>
        <taxon>Bacillati</taxon>
        <taxon>Actinomycetota</taxon>
        <taxon>Actinomycetes</taxon>
        <taxon>Mycobacteriales</taxon>
        <taxon>Mycobacteriaceae</taxon>
        <taxon>Mycolicibacter</taxon>
    </lineage>
</organism>
<dbReference type="PANTHER" id="PTHR30363">
    <property type="entry name" value="HTH-TYPE TRANSCRIPTIONAL REGULATOR SRLR-RELATED"/>
    <property type="match status" value="1"/>
</dbReference>
<dbReference type="PANTHER" id="PTHR30363:SF28">
    <property type="entry name" value="TRANSCRIPTIONAL REGULATORY PROTEIN-RELATED"/>
    <property type="match status" value="1"/>
</dbReference>
<evidence type="ECO:0000313" key="3">
    <source>
        <dbReference type="Proteomes" id="UP001298593"/>
    </source>
</evidence>
<feature type="region of interest" description="Disordered" evidence="1">
    <location>
        <begin position="236"/>
        <end position="256"/>
    </location>
</feature>
<feature type="region of interest" description="Disordered" evidence="1">
    <location>
        <begin position="1"/>
        <end position="21"/>
    </location>
</feature>
<dbReference type="InterPro" id="IPR050313">
    <property type="entry name" value="Carb_Metab_HTH_regulators"/>
</dbReference>
<dbReference type="InterPro" id="IPR011991">
    <property type="entry name" value="ArsR-like_HTH"/>
</dbReference>
<dbReference type="Gene3D" id="1.10.10.10">
    <property type="entry name" value="Winged helix-like DNA-binding domain superfamily/Winged helix DNA-binding domain"/>
    <property type="match status" value="1"/>
</dbReference>
<dbReference type="RefSeq" id="WP_255611573.1">
    <property type="nucleotide sequence ID" value="NZ_JAYJJU010000028.1"/>
</dbReference>
<reference evidence="2 3" key="1">
    <citation type="submission" date="2023-12" db="EMBL/GenBank/DDBJ databases">
        <title>Description of new species of Mycobacterium terrae complex isolated from sewage at the Sao Paulo Zoological Park Foundation in Brazil.</title>
        <authorList>
            <person name="Romagnoli C.L."/>
            <person name="Conceicao E.C."/>
            <person name="Machado E."/>
            <person name="Barreto L.B.P.F."/>
            <person name="Sharma A."/>
            <person name="Silva N.M."/>
            <person name="Marques L.E."/>
            <person name="Juliana M.A."/>
            <person name="Lourenco M.C.S."/>
            <person name="Digiampietri L.A."/>
            <person name="Suffys P.N."/>
            <person name="Viana-Niero C."/>
        </authorList>
    </citation>
    <scope>NUCLEOTIDE SEQUENCE [LARGE SCALE GENOMIC DNA]</scope>
    <source>
        <strain evidence="2 3">MYC340</strain>
    </source>
</reference>
<proteinExistence type="predicted"/>
<evidence type="ECO:0000256" key="1">
    <source>
        <dbReference type="SAM" id="MobiDB-lite"/>
    </source>
</evidence>
<feature type="compositionally biased region" description="Basic residues" evidence="1">
    <location>
        <begin position="237"/>
        <end position="256"/>
    </location>
</feature>
<dbReference type="CDD" id="cd00090">
    <property type="entry name" value="HTH_ARSR"/>
    <property type="match status" value="1"/>
</dbReference>
<dbReference type="InterPro" id="IPR036388">
    <property type="entry name" value="WH-like_DNA-bd_sf"/>
</dbReference>
<dbReference type="SUPFAM" id="SSF46785">
    <property type="entry name" value="Winged helix' DNA-binding domain"/>
    <property type="match status" value="1"/>
</dbReference>
<dbReference type="Proteomes" id="UP001298593">
    <property type="component" value="Unassembled WGS sequence"/>
</dbReference>
<protein>
    <submittedName>
        <fullName evidence="2">Metalloregulator ArsR/SmtB family transcription factor</fullName>
    </submittedName>
</protein>
<sequence length="256" mass="26651">MPDPSPAADLAGSHESPEGRTRQAVVRLLMESGSITAGEIGTRLGLSAAGVRRHLDALIEMGDAEAHAAAAWQQVGRGRPAKRFQLTAAGRGKLGHRYDDLAVAAMRQLREIGGEDAVVAFARKRIDAILSNVADAVAGSDIDADGNVEATAERIAVALTDAGYAATTALVDGGVPGVQILQHHCPVANVAKEFPELCQAERQAMAEVLGTHVQRLATIADGGYVCTTHVPLTNKAKTSKTSKTGKAKTGTAKKLH</sequence>
<keyword evidence="3" id="KW-1185">Reference proteome</keyword>